<proteinExistence type="predicted"/>
<dbReference type="HOGENOM" id="CLU_018544_13_1_1"/>
<dbReference type="VEuPathDB" id="FungiDB:SCHCODRAFT_02630109"/>
<dbReference type="Proteomes" id="UP000007431">
    <property type="component" value="Unassembled WGS sequence"/>
</dbReference>
<evidence type="ECO:0008006" key="3">
    <source>
        <dbReference type="Google" id="ProtNLM"/>
    </source>
</evidence>
<keyword evidence="2" id="KW-1185">Reference proteome</keyword>
<dbReference type="VEuPathDB" id="FungiDB:SCHCODRAFT_02646098"/>
<dbReference type="EMBL" id="GL377307">
    <property type="protein sequence ID" value="EFI95902.1"/>
    <property type="molecule type" value="Genomic_DNA"/>
</dbReference>
<evidence type="ECO:0000313" key="1">
    <source>
        <dbReference type="EMBL" id="EFI95902.1"/>
    </source>
</evidence>
<gene>
    <name evidence="1" type="ORF">SCHCODRAFT_235209</name>
</gene>
<protein>
    <recommendedName>
        <fullName evidence="3">F-box domain-containing protein</fullName>
    </recommendedName>
</protein>
<organism evidence="2">
    <name type="scientific">Schizophyllum commune (strain H4-8 / FGSC 9210)</name>
    <name type="common">Split gill fungus</name>
    <dbReference type="NCBI Taxonomy" id="578458"/>
    <lineage>
        <taxon>Eukaryota</taxon>
        <taxon>Fungi</taxon>
        <taxon>Dikarya</taxon>
        <taxon>Basidiomycota</taxon>
        <taxon>Agaricomycotina</taxon>
        <taxon>Agaricomycetes</taxon>
        <taxon>Agaricomycetidae</taxon>
        <taxon>Agaricales</taxon>
        <taxon>Schizophyllaceae</taxon>
        <taxon>Schizophyllum</taxon>
    </lineage>
</organism>
<dbReference type="KEGG" id="scm:SCHCO_02630109"/>
<accession>D8Q6R4</accession>
<name>D8Q6R4_SCHCM</name>
<dbReference type="GeneID" id="9588961"/>
<sequence length="501" mass="55628">MSNDALLQRASCLASLDLQRAGFVPSPEECEELMEISSKLSDSLLSAKTSGSAATALRDRVTTQIAINRSIASPVWRLPAELFLLVMYHAIEDVEPFRRATVIADTIACVCLRWRLIALGEPELWSYVSSARPRNVGLSYPAQVALAKALPLHIQAVSEPIALTKLFRELRPHASRWTSIDVHTACLALEQQPIVDLPVLATAEIHLQGPTGNKGLQPLDSVQKDLRPFEFMQKSPSLRCLVIHLLQSWPVNAHWHKIHFPTLTDLHSFELHVDSAHDAGGGPPTQPLLHALDSCRLSLVDLHLDIESSSYMYSDNNLIGNPILFTALRHLTLAADAAQGMFRYILAPALEELTLRNMGDLSYSPVPYLLDFLSNHPLPNPKRLDLDSVAPDDPQAFIRCLERFRKLEELRVREVEGDTFLLMSEPVLQRLTCAAEEPPLLPNLSALRVARDEGTDQKLNDALQKMVASREEPCLCAIVPVVALELFEVTDRGSDESDEDV</sequence>
<dbReference type="InParanoid" id="D8Q6R4"/>
<dbReference type="AlphaFoldDB" id="D8Q6R4"/>
<evidence type="ECO:0000313" key="2">
    <source>
        <dbReference type="Proteomes" id="UP000007431"/>
    </source>
</evidence>
<dbReference type="OrthoDB" id="3221235at2759"/>
<dbReference type="RefSeq" id="XP_003030805.1">
    <property type="nucleotide sequence ID" value="XM_003030759.1"/>
</dbReference>
<reference evidence="1 2" key="1">
    <citation type="journal article" date="2010" name="Nat. Biotechnol.">
        <title>Genome sequence of the model mushroom Schizophyllum commune.</title>
        <authorList>
            <person name="Ohm R.A."/>
            <person name="de Jong J.F."/>
            <person name="Lugones L.G."/>
            <person name="Aerts A."/>
            <person name="Kothe E."/>
            <person name="Stajich J.E."/>
            <person name="de Vries R.P."/>
            <person name="Record E."/>
            <person name="Levasseur A."/>
            <person name="Baker S.E."/>
            <person name="Bartholomew K.A."/>
            <person name="Coutinho P.M."/>
            <person name="Erdmann S."/>
            <person name="Fowler T.J."/>
            <person name="Gathman A.C."/>
            <person name="Lombard V."/>
            <person name="Henrissat B."/>
            <person name="Knabe N."/>
            <person name="Kuees U."/>
            <person name="Lilly W.W."/>
            <person name="Lindquist E."/>
            <person name="Lucas S."/>
            <person name="Magnuson J.K."/>
            <person name="Piumi F."/>
            <person name="Raudaskoski M."/>
            <person name="Salamov A."/>
            <person name="Schmutz J."/>
            <person name="Schwarze F.W.M.R."/>
            <person name="vanKuyk P.A."/>
            <person name="Horton J.S."/>
            <person name="Grigoriev I.V."/>
            <person name="Woesten H.A.B."/>
        </authorList>
    </citation>
    <scope>NUCLEOTIDE SEQUENCE [LARGE SCALE GENOMIC DNA]</scope>
    <source>
        <strain evidence="2">H4-8 / FGSC 9210</strain>
    </source>
</reference>